<evidence type="ECO:0000313" key="2">
    <source>
        <dbReference type="Proteomes" id="UP000824002"/>
    </source>
</evidence>
<proteinExistence type="predicted"/>
<dbReference type="EMBL" id="DVJP01000031">
    <property type="protein sequence ID" value="HIS76068.1"/>
    <property type="molecule type" value="Genomic_DNA"/>
</dbReference>
<gene>
    <name evidence="1" type="ORF">IAB51_04565</name>
</gene>
<accession>A0A9D1FMB4</accession>
<dbReference type="Proteomes" id="UP000824002">
    <property type="component" value="Unassembled WGS sequence"/>
</dbReference>
<comment type="caution">
    <text evidence="1">The sequence shown here is derived from an EMBL/GenBank/DDBJ whole genome shotgun (WGS) entry which is preliminary data.</text>
</comment>
<dbReference type="AlphaFoldDB" id="A0A9D1FMB4"/>
<reference evidence="1" key="2">
    <citation type="journal article" date="2021" name="PeerJ">
        <title>Extensive microbial diversity within the chicken gut microbiome revealed by metagenomics and culture.</title>
        <authorList>
            <person name="Gilroy R."/>
            <person name="Ravi A."/>
            <person name="Getino M."/>
            <person name="Pursley I."/>
            <person name="Horton D.L."/>
            <person name="Alikhan N.F."/>
            <person name="Baker D."/>
            <person name="Gharbi K."/>
            <person name="Hall N."/>
            <person name="Watson M."/>
            <person name="Adriaenssens E.M."/>
            <person name="Foster-Nyarko E."/>
            <person name="Jarju S."/>
            <person name="Secka A."/>
            <person name="Antonio M."/>
            <person name="Oren A."/>
            <person name="Chaudhuri R.R."/>
            <person name="La Ragione R."/>
            <person name="Hildebrand F."/>
            <person name="Pallen M.J."/>
        </authorList>
    </citation>
    <scope>NUCLEOTIDE SEQUENCE</scope>
    <source>
        <strain evidence="1">CHK199-13235</strain>
    </source>
</reference>
<organism evidence="1 2">
    <name type="scientific">Candidatus Merdivicinus excrementipullorum</name>
    <dbReference type="NCBI Taxonomy" id="2840867"/>
    <lineage>
        <taxon>Bacteria</taxon>
        <taxon>Bacillati</taxon>
        <taxon>Bacillota</taxon>
        <taxon>Clostridia</taxon>
        <taxon>Eubacteriales</taxon>
        <taxon>Oscillospiraceae</taxon>
        <taxon>Oscillospiraceae incertae sedis</taxon>
        <taxon>Candidatus Merdivicinus</taxon>
    </lineage>
</organism>
<reference evidence="1" key="1">
    <citation type="submission" date="2020-10" db="EMBL/GenBank/DDBJ databases">
        <authorList>
            <person name="Gilroy R."/>
        </authorList>
    </citation>
    <scope>NUCLEOTIDE SEQUENCE</scope>
    <source>
        <strain evidence="1">CHK199-13235</strain>
    </source>
</reference>
<sequence length="64" mass="7241">MKKKKKRSAGGNYGKPSLKNGVTPEYLTFPLTAYESVDKNGVKSLEIPLQSVLRLREFDIENKK</sequence>
<name>A0A9D1FMB4_9FIRM</name>
<protein>
    <submittedName>
        <fullName evidence="1">Uncharacterized protein</fullName>
    </submittedName>
</protein>
<evidence type="ECO:0000313" key="1">
    <source>
        <dbReference type="EMBL" id="HIS76068.1"/>
    </source>
</evidence>